<sequence>MHAIALYLYSLLHFLSSTAATTPPYTRTDYFLLNCGSSSNATSQDGHSWNGDTTSSPSTATQQDSSVTDIPFLTTLIFTSKFTYTFLVFCGPKFIRLYFYPATYLNVDRSKSYFSVTAANYTLLTNFSAFLTVSALVPQQSRLVKEFILSVRDTQKLDITLNPSPNSYAFINGIEVVSIPNNIYMKGNLNPIPLVVSQQSFYIDNNNALETLYQLNVDGNKMLGWCLTLRSQFGTLTTHRNYIAPATVYTTARTMGKDPNVNLKYNLTWIFTVDSGFWYLARLHCCEFQQEVTTGYERCGDVYF</sequence>
<comment type="subcellular location">
    <subcellularLocation>
        <location evidence="1">Membrane</location>
        <topology evidence="1">Single-pass type I membrane protein</topology>
    </subcellularLocation>
</comment>
<dbReference type="InterPro" id="IPR024788">
    <property type="entry name" value="Malectin-like_Carb-bd_dom"/>
</dbReference>
<evidence type="ECO:0000256" key="1">
    <source>
        <dbReference type="ARBA" id="ARBA00004479"/>
    </source>
</evidence>
<dbReference type="PANTHER" id="PTHR34590:SF5">
    <property type="entry name" value="OS04G0586500 PROTEIN"/>
    <property type="match status" value="1"/>
</dbReference>
<proteinExistence type="predicted"/>
<keyword evidence="5" id="KW-0067">ATP-binding</keyword>
<dbReference type="AlphaFoldDB" id="A0A7J7IBL6"/>
<dbReference type="Pfam" id="PF12819">
    <property type="entry name" value="Malectin_like"/>
    <property type="match status" value="1"/>
</dbReference>
<keyword evidence="2" id="KW-0418">Kinase</keyword>
<dbReference type="Proteomes" id="UP000593564">
    <property type="component" value="Unassembled WGS sequence"/>
</dbReference>
<evidence type="ECO:0000256" key="2">
    <source>
        <dbReference type="ARBA" id="ARBA00022527"/>
    </source>
</evidence>
<name>A0A7J7IBL6_CAMSI</name>
<evidence type="ECO:0000313" key="11">
    <source>
        <dbReference type="Proteomes" id="UP000593564"/>
    </source>
</evidence>
<reference evidence="11" key="1">
    <citation type="journal article" date="2020" name="Nat. Commun.">
        <title>Genome assembly of wild tea tree DASZ reveals pedigree and selection history of tea varieties.</title>
        <authorList>
            <person name="Zhang W."/>
            <person name="Zhang Y."/>
            <person name="Qiu H."/>
            <person name="Guo Y."/>
            <person name="Wan H."/>
            <person name="Zhang X."/>
            <person name="Scossa F."/>
            <person name="Alseekh S."/>
            <person name="Zhang Q."/>
            <person name="Wang P."/>
            <person name="Xu L."/>
            <person name="Schmidt M.H."/>
            <person name="Jia X."/>
            <person name="Li D."/>
            <person name="Zhu A."/>
            <person name="Guo F."/>
            <person name="Chen W."/>
            <person name="Ni D."/>
            <person name="Usadel B."/>
            <person name="Fernie A.R."/>
            <person name="Wen W."/>
        </authorList>
    </citation>
    <scope>NUCLEOTIDE SEQUENCE [LARGE SCALE GENOMIC DNA]</scope>
    <source>
        <strain evidence="11">cv. G240</strain>
    </source>
</reference>
<evidence type="ECO:0000256" key="4">
    <source>
        <dbReference type="ARBA" id="ARBA00022741"/>
    </source>
</evidence>
<evidence type="ECO:0000256" key="5">
    <source>
        <dbReference type="ARBA" id="ARBA00022840"/>
    </source>
</evidence>
<evidence type="ECO:0000259" key="9">
    <source>
        <dbReference type="Pfam" id="PF12819"/>
    </source>
</evidence>
<dbReference type="EMBL" id="JACBKZ010000001">
    <property type="protein sequence ID" value="KAF5961936.1"/>
    <property type="molecule type" value="Genomic_DNA"/>
</dbReference>
<dbReference type="PANTHER" id="PTHR34590">
    <property type="entry name" value="OS03G0124300 PROTEIN-RELATED"/>
    <property type="match status" value="1"/>
</dbReference>
<keyword evidence="4" id="KW-0547">Nucleotide-binding</keyword>
<gene>
    <name evidence="10" type="ORF">HYC85_003145</name>
</gene>
<keyword evidence="11" id="KW-1185">Reference proteome</keyword>
<evidence type="ECO:0000313" key="10">
    <source>
        <dbReference type="EMBL" id="KAF5961936.1"/>
    </source>
</evidence>
<dbReference type="GO" id="GO:0016020">
    <property type="term" value="C:membrane"/>
    <property type="evidence" value="ECO:0007669"/>
    <property type="project" value="UniProtKB-SubCell"/>
</dbReference>
<keyword evidence="6" id="KW-0325">Glycoprotein</keyword>
<feature type="domain" description="Malectin-like" evidence="9">
    <location>
        <begin position="33"/>
        <end position="294"/>
    </location>
</feature>
<dbReference type="GO" id="GO:0004674">
    <property type="term" value="F:protein serine/threonine kinase activity"/>
    <property type="evidence" value="ECO:0007669"/>
    <property type="project" value="UniProtKB-KW"/>
</dbReference>
<feature type="chain" id="PRO_5029847922" description="Malectin-like domain-containing protein" evidence="8">
    <location>
        <begin position="21"/>
        <end position="304"/>
    </location>
</feature>
<dbReference type="GO" id="GO:0005524">
    <property type="term" value="F:ATP binding"/>
    <property type="evidence" value="ECO:0007669"/>
    <property type="project" value="UniProtKB-KW"/>
</dbReference>
<feature type="region of interest" description="Disordered" evidence="7">
    <location>
        <begin position="40"/>
        <end position="64"/>
    </location>
</feature>
<keyword evidence="3" id="KW-0808">Transferase</keyword>
<organism evidence="10 11">
    <name type="scientific">Camellia sinensis</name>
    <name type="common">Tea plant</name>
    <name type="synonym">Thea sinensis</name>
    <dbReference type="NCBI Taxonomy" id="4442"/>
    <lineage>
        <taxon>Eukaryota</taxon>
        <taxon>Viridiplantae</taxon>
        <taxon>Streptophyta</taxon>
        <taxon>Embryophyta</taxon>
        <taxon>Tracheophyta</taxon>
        <taxon>Spermatophyta</taxon>
        <taxon>Magnoliopsida</taxon>
        <taxon>eudicotyledons</taxon>
        <taxon>Gunneridae</taxon>
        <taxon>Pentapetalae</taxon>
        <taxon>asterids</taxon>
        <taxon>Ericales</taxon>
        <taxon>Theaceae</taxon>
        <taxon>Camellia</taxon>
    </lineage>
</organism>
<dbReference type="GO" id="GO:0004714">
    <property type="term" value="F:transmembrane receptor protein tyrosine kinase activity"/>
    <property type="evidence" value="ECO:0007669"/>
    <property type="project" value="InterPro"/>
</dbReference>
<dbReference type="Gene3D" id="2.60.120.430">
    <property type="entry name" value="Galactose-binding lectin"/>
    <property type="match status" value="2"/>
</dbReference>
<feature type="signal peptide" evidence="8">
    <location>
        <begin position="1"/>
        <end position="20"/>
    </location>
</feature>
<keyword evidence="2" id="KW-0723">Serine/threonine-protein kinase</keyword>
<evidence type="ECO:0000256" key="8">
    <source>
        <dbReference type="SAM" id="SignalP"/>
    </source>
</evidence>
<keyword evidence="8" id="KW-0732">Signal</keyword>
<accession>A0A7J7IBL6</accession>
<evidence type="ECO:0000256" key="6">
    <source>
        <dbReference type="ARBA" id="ARBA00023180"/>
    </source>
</evidence>
<evidence type="ECO:0000256" key="3">
    <source>
        <dbReference type="ARBA" id="ARBA00022679"/>
    </source>
</evidence>
<dbReference type="FunFam" id="2.60.120.430:FF:000003">
    <property type="entry name" value="FERONIA receptor-like kinase"/>
    <property type="match status" value="1"/>
</dbReference>
<dbReference type="InterPro" id="IPR045272">
    <property type="entry name" value="ANXUR1/2-like"/>
</dbReference>
<comment type="caution">
    <text evidence="10">The sequence shown here is derived from an EMBL/GenBank/DDBJ whole genome shotgun (WGS) entry which is preliminary data.</text>
</comment>
<reference evidence="10 11" key="2">
    <citation type="submission" date="2020-07" db="EMBL/GenBank/DDBJ databases">
        <title>Genome assembly of wild tea tree DASZ reveals pedigree and selection history of tea varieties.</title>
        <authorList>
            <person name="Zhang W."/>
        </authorList>
    </citation>
    <scope>NUCLEOTIDE SEQUENCE [LARGE SCALE GENOMIC DNA]</scope>
    <source>
        <strain evidence="11">cv. G240</strain>
        <tissue evidence="10">Leaf</tissue>
    </source>
</reference>
<evidence type="ECO:0000256" key="7">
    <source>
        <dbReference type="SAM" id="MobiDB-lite"/>
    </source>
</evidence>
<protein>
    <recommendedName>
        <fullName evidence="9">Malectin-like domain-containing protein</fullName>
    </recommendedName>
</protein>